<dbReference type="RefSeq" id="XP_049139493.1">
    <property type="nucleotide sequence ID" value="XM_049282350.1"/>
</dbReference>
<gene>
    <name evidence="2" type="ORF">CLUP02_03327</name>
</gene>
<feature type="compositionally biased region" description="Low complexity" evidence="1">
    <location>
        <begin position="27"/>
        <end position="36"/>
    </location>
</feature>
<dbReference type="AlphaFoldDB" id="A0A9Q8WCQ7"/>
<evidence type="ECO:0000313" key="3">
    <source>
        <dbReference type="Proteomes" id="UP000830671"/>
    </source>
</evidence>
<evidence type="ECO:0000256" key="1">
    <source>
        <dbReference type="SAM" id="MobiDB-lite"/>
    </source>
</evidence>
<feature type="region of interest" description="Disordered" evidence="1">
    <location>
        <begin position="16"/>
        <end position="36"/>
    </location>
</feature>
<protein>
    <submittedName>
        <fullName evidence="2">Uncharacterized protein</fullName>
    </submittedName>
</protein>
<evidence type="ECO:0000313" key="2">
    <source>
        <dbReference type="EMBL" id="UQC77855.1"/>
    </source>
</evidence>
<organism evidence="2 3">
    <name type="scientific">Colletotrichum lupini</name>
    <dbReference type="NCBI Taxonomy" id="145971"/>
    <lineage>
        <taxon>Eukaryota</taxon>
        <taxon>Fungi</taxon>
        <taxon>Dikarya</taxon>
        <taxon>Ascomycota</taxon>
        <taxon>Pezizomycotina</taxon>
        <taxon>Sordariomycetes</taxon>
        <taxon>Hypocreomycetidae</taxon>
        <taxon>Glomerellales</taxon>
        <taxon>Glomerellaceae</taxon>
        <taxon>Colletotrichum</taxon>
        <taxon>Colletotrichum acutatum species complex</taxon>
    </lineage>
</organism>
<reference evidence="2" key="1">
    <citation type="journal article" date="2021" name="Mol. Plant Microbe Interact.">
        <title>Complete Genome Sequence of the Plant-Pathogenic Fungus Colletotrichum lupini.</title>
        <authorList>
            <person name="Baroncelli R."/>
            <person name="Pensec F."/>
            <person name="Da Lio D."/>
            <person name="Boufleur T."/>
            <person name="Vicente I."/>
            <person name="Sarrocco S."/>
            <person name="Picot A."/>
            <person name="Baraldi E."/>
            <person name="Sukno S."/>
            <person name="Thon M."/>
            <person name="Le Floch G."/>
        </authorList>
    </citation>
    <scope>NUCLEOTIDE SEQUENCE</scope>
    <source>
        <strain evidence="2">IMI 504893</strain>
    </source>
</reference>
<name>A0A9Q8WCQ7_9PEZI</name>
<proteinExistence type="predicted"/>
<accession>A0A9Q8WCQ7</accession>
<sequence>MSGRVRVPLLRQISTGRLFSSPPPAHPSSLPVPVLS</sequence>
<dbReference type="GeneID" id="73337360"/>
<dbReference type="EMBL" id="CP019474">
    <property type="protein sequence ID" value="UQC77855.1"/>
    <property type="molecule type" value="Genomic_DNA"/>
</dbReference>
<dbReference type="Proteomes" id="UP000830671">
    <property type="component" value="Chromosome 2"/>
</dbReference>
<keyword evidence="3" id="KW-1185">Reference proteome</keyword>
<dbReference type="KEGG" id="clup:CLUP02_03327"/>